<dbReference type="PANTHER" id="PTHR12526">
    <property type="entry name" value="GLYCOSYLTRANSFERASE"/>
    <property type="match status" value="1"/>
</dbReference>
<evidence type="ECO:0000313" key="1">
    <source>
        <dbReference type="EMBL" id="AYD90262.1"/>
    </source>
</evidence>
<reference evidence="1 2" key="1">
    <citation type="submission" date="2018-09" db="EMBL/GenBank/DDBJ databases">
        <authorList>
            <person name="Li J."/>
        </authorList>
    </citation>
    <scope>NUCLEOTIDE SEQUENCE [LARGE SCALE GENOMIC DNA]</scope>
    <source>
        <strain evidence="1 2">2129</strain>
    </source>
</reference>
<gene>
    <name evidence="1" type="ORF">D5R93_10040</name>
</gene>
<protein>
    <submittedName>
        <fullName evidence="1">Glycosyltransferase</fullName>
    </submittedName>
</protein>
<dbReference type="Proteomes" id="UP000273001">
    <property type="component" value="Chromosome"/>
</dbReference>
<organism evidence="1 2">
    <name type="scientific">Actinomyces lilanjuaniae</name>
    <dbReference type="NCBI Taxonomy" id="2321394"/>
    <lineage>
        <taxon>Bacteria</taxon>
        <taxon>Bacillati</taxon>
        <taxon>Actinomycetota</taxon>
        <taxon>Actinomycetes</taxon>
        <taxon>Actinomycetales</taxon>
        <taxon>Actinomycetaceae</taxon>
        <taxon>Actinomyces</taxon>
    </lineage>
</organism>
<proteinExistence type="predicted"/>
<name>A0ABM6Z4L6_9ACTO</name>
<keyword evidence="2" id="KW-1185">Reference proteome</keyword>
<dbReference type="SUPFAM" id="SSF53756">
    <property type="entry name" value="UDP-Glycosyltransferase/glycogen phosphorylase"/>
    <property type="match status" value="1"/>
</dbReference>
<dbReference type="Gene3D" id="3.40.50.2000">
    <property type="entry name" value="Glycogen Phosphorylase B"/>
    <property type="match status" value="1"/>
</dbReference>
<sequence>MARAATTRPGMAVLETVVLSRLDVSLRRNALAGALEVARRARFLADRHRFPQARRLLRRAASQMGERPEVSVLRLEDCIIDLDVDDGDSRRAATAAQYVLDLADQAWAAEEDACVVGLLDLVLRLMFHPQLHFGATDSALSVDPHGFLAPLRASRAFQEVTRPVAVVAEQQRGSAVLDDDNDDNDDNAAFSATRERPRRVLFLSLKNWNFVTDIIADYDADERFEVRCQDLGDLPVVPEQSTVLALRVELARGRGHRVAVPQKVADDLAWADTVFVEWGSAAAVWASLVVPLLAPQARLLIRIHSYEASTAMPQLVDWNAVSELVTVSPAIRRMLETTVRLPGHVVVSTVPNRALLTRFRLPKTAGSARTIALVGWAARRKDPAWALDVLDLVRQDDPSWSLLLIGPDFPEDMSEAEAAYAEATRARIKALGSSVRITGRTSQVPAFLREAGVILSSSRREGTHEGFIEGAASGALPVVRNWPDVARWGGPGALFPAQWVVATPQEAAARILALGDDEAYRVQQAEWMVSHADWSAVRPRYDALLLGGAGRAV</sequence>
<evidence type="ECO:0000313" key="2">
    <source>
        <dbReference type="Proteomes" id="UP000273001"/>
    </source>
</evidence>
<accession>A0ABM6Z4L6</accession>
<dbReference type="EMBL" id="CP032514">
    <property type="protein sequence ID" value="AYD90262.1"/>
    <property type="molecule type" value="Genomic_DNA"/>
</dbReference>
<dbReference type="Pfam" id="PF13692">
    <property type="entry name" value="Glyco_trans_1_4"/>
    <property type="match status" value="1"/>
</dbReference>